<sequence>MAFPPESSTTGSERVHDLPGYMGIGHFLENAVDQACLEQLSQPTSKRVRLSDDGLEELDKAELITKIRHLEAELEDVKQQLSAASAGKLKVPTEDKPISAKVACRTRNFECTSGGAAAPIAKAASGNSLSDAQAEEKVEIARKVMFRGIRKQMTWEPSCETDSATFSFSSALHSKQVFDALTNQPSDPKKTKKQLSFTVAEFEEKVALNSVRGASNWLYLTGKGVLVRWNEDDQSFTVTGSYGRGGE</sequence>
<dbReference type="AlphaFoldDB" id="A0AAI8W173"/>
<dbReference type="Proteomes" id="UP001295740">
    <property type="component" value="Unassembled WGS sequence"/>
</dbReference>
<gene>
    <name evidence="2" type="ORF">KHLLAP_LOCUS14656</name>
</gene>
<evidence type="ECO:0000256" key="1">
    <source>
        <dbReference type="SAM" id="Coils"/>
    </source>
</evidence>
<evidence type="ECO:0000313" key="2">
    <source>
        <dbReference type="EMBL" id="CAJ2514188.1"/>
    </source>
</evidence>
<keyword evidence="3" id="KW-1185">Reference proteome</keyword>
<comment type="caution">
    <text evidence="2">The sequence shown here is derived from an EMBL/GenBank/DDBJ whole genome shotgun (WGS) entry which is preliminary data.</text>
</comment>
<keyword evidence="1" id="KW-0175">Coiled coil</keyword>
<evidence type="ECO:0000313" key="3">
    <source>
        <dbReference type="Proteomes" id="UP001295740"/>
    </source>
</evidence>
<proteinExistence type="predicted"/>
<dbReference type="EMBL" id="CAUWAG010000020">
    <property type="protein sequence ID" value="CAJ2514188.1"/>
    <property type="molecule type" value="Genomic_DNA"/>
</dbReference>
<name>A0AAI8W173_9PEZI</name>
<accession>A0AAI8W173</accession>
<protein>
    <submittedName>
        <fullName evidence="2">Uu.00g023070.m01.CDS01</fullName>
    </submittedName>
</protein>
<reference evidence="2" key="1">
    <citation type="submission" date="2023-10" db="EMBL/GenBank/DDBJ databases">
        <authorList>
            <person name="Hackl T."/>
        </authorList>
    </citation>
    <scope>NUCLEOTIDE SEQUENCE</scope>
</reference>
<feature type="coiled-coil region" evidence="1">
    <location>
        <begin position="60"/>
        <end position="87"/>
    </location>
</feature>
<organism evidence="2 3">
    <name type="scientific">Anthostomella pinea</name>
    <dbReference type="NCBI Taxonomy" id="933095"/>
    <lineage>
        <taxon>Eukaryota</taxon>
        <taxon>Fungi</taxon>
        <taxon>Dikarya</taxon>
        <taxon>Ascomycota</taxon>
        <taxon>Pezizomycotina</taxon>
        <taxon>Sordariomycetes</taxon>
        <taxon>Xylariomycetidae</taxon>
        <taxon>Xylariales</taxon>
        <taxon>Xylariaceae</taxon>
        <taxon>Anthostomella</taxon>
    </lineage>
</organism>